<dbReference type="Proteomes" id="UP000706039">
    <property type="component" value="Unassembled WGS sequence"/>
</dbReference>
<feature type="transmembrane region" description="Helical" evidence="7">
    <location>
        <begin position="27"/>
        <end position="44"/>
    </location>
</feature>
<comment type="similarity">
    <text evidence="2">Belongs to the polysaccharide synthase family.</text>
</comment>
<gene>
    <name evidence="8" type="ORF">K7G82_23850</name>
</gene>
<dbReference type="PANTHER" id="PTHR30250:SF10">
    <property type="entry name" value="LIPOPOLYSACCHARIDE BIOSYNTHESIS PROTEIN WZXC"/>
    <property type="match status" value="1"/>
</dbReference>
<evidence type="ECO:0000313" key="8">
    <source>
        <dbReference type="EMBL" id="MBY8825359.1"/>
    </source>
</evidence>
<keyword evidence="3" id="KW-1003">Cell membrane</keyword>
<feature type="transmembrane region" description="Helical" evidence="7">
    <location>
        <begin position="449"/>
        <end position="471"/>
    </location>
</feature>
<dbReference type="Pfam" id="PF13440">
    <property type="entry name" value="Polysacc_synt_3"/>
    <property type="match status" value="1"/>
</dbReference>
<dbReference type="RefSeq" id="WP_222992471.1">
    <property type="nucleotide sequence ID" value="NZ_JAINVV010000012.1"/>
</dbReference>
<keyword evidence="9" id="KW-1185">Reference proteome</keyword>
<evidence type="ECO:0000256" key="4">
    <source>
        <dbReference type="ARBA" id="ARBA00022692"/>
    </source>
</evidence>
<feature type="transmembrane region" description="Helical" evidence="7">
    <location>
        <begin position="361"/>
        <end position="381"/>
    </location>
</feature>
<feature type="transmembrane region" description="Helical" evidence="7">
    <location>
        <begin position="211"/>
        <end position="229"/>
    </location>
</feature>
<reference evidence="8 9" key="1">
    <citation type="submission" date="2021-08" db="EMBL/GenBank/DDBJ databases">
        <authorList>
            <person name="Tuo L."/>
        </authorList>
    </citation>
    <scope>NUCLEOTIDE SEQUENCE [LARGE SCALE GENOMIC DNA]</scope>
    <source>
        <strain evidence="8 9">JCM 31229</strain>
    </source>
</reference>
<evidence type="ECO:0000313" key="9">
    <source>
        <dbReference type="Proteomes" id="UP000706039"/>
    </source>
</evidence>
<organism evidence="8 9">
    <name type="scientific">Sphingomonas colocasiae</name>
    <dbReference type="NCBI Taxonomy" id="1848973"/>
    <lineage>
        <taxon>Bacteria</taxon>
        <taxon>Pseudomonadati</taxon>
        <taxon>Pseudomonadota</taxon>
        <taxon>Alphaproteobacteria</taxon>
        <taxon>Sphingomonadales</taxon>
        <taxon>Sphingomonadaceae</taxon>
        <taxon>Sphingomonas</taxon>
    </lineage>
</organism>
<keyword evidence="6 7" id="KW-0472">Membrane</keyword>
<evidence type="ECO:0000256" key="6">
    <source>
        <dbReference type="ARBA" id="ARBA00023136"/>
    </source>
</evidence>
<feature type="transmembrane region" description="Helical" evidence="7">
    <location>
        <begin position="155"/>
        <end position="175"/>
    </location>
</feature>
<comment type="subcellular location">
    <subcellularLocation>
        <location evidence="1">Cell membrane</location>
        <topology evidence="1">Multi-pass membrane protein</topology>
    </subcellularLocation>
</comment>
<dbReference type="CDD" id="cd13127">
    <property type="entry name" value="MATE_tuaB_like"/>
    <property type="match status" value="1"/>
</dbReference>
<evidence type="ECO:0000256" key="1">
    <source>
        <dbReference type="ARBA" id="ARBA00004651"/>
    </source>
</evidence>
<feature type="transmembrane region" description="Helical" evidence="7">
    <location>
        <begin position="50"/>
        <end position="71"/>
    </location>
</feature>
<feature type="transmembrane region" description="Helical" evidence="7">
    <location>
        <begin position="418"/>
        <end position="437"/>
    </location>
</feature>
<feature type="transmembrane region" description="Helical" evidence="7">
    <location>
        <begin position="123"/>
        <end position="143"/>
    </location>
</feature>
<dbReference type="PANTHER" id="PTHR30250">
    <property type="entry name" value="PST FAMILY PREDICTED COLANIC ACID TRANSPORTER"/>
    <property type="match status" value="1"/>
</dbReference>
<feature type="transmembrane region" description="Helical" evidence="7">
    <location>
        <begin position="330"/>
        <end position="349"/>
    </location>
</feature>
<keyword evidence="4 7" id="KW-0812">Transmembrane</keyword>
<evidence type="ECO:0000256" key="2">
    <source>
        <dbReference type="ARBA" id="ARBA00007430"/>
    </source>
</evidence>
<comment type="caution">
    <text evidence="8">The sequence shown here is derived from an EMBL/GenBank/DDBJ whole genome shotgun (WGS) entry which is preliminary data.</text>
</comment>
<sequence length="489" mass="52418">MEDAEIQDGTFANRVRSAVFWRSGSQIASQIVMWGSTLLVIRILNPSDYGLFAMTQVILALFNFLNGYGFASSIIQSDSVEPHRIRQAFGMLLLLNGGLAILQLTIAPLAADYYNQPMVADLLRVQALLYLATPFIALPDVLLSRALDFRNQAKANFASAIVGAATALACALAGWGVWTLVAAPIALFYTRAIALNLAARVLVWPSFDFRGAGAMFGYGGAILITQLFWIVQSQSDIFIGGRTLDPHALGIYAEALFLTQIVATKFVPPLNDVAFPAYSRLQHDREAFSAAFVKAIKLIMLATMPIYFGLAATAEPLVVAIFGIKWEEMVPLVRVLALAMPFVTLQILYSPATNGVGKPWIAARSSIAGAAIMTAAFLIGVRHGGMGLALAWLIGFPLFALVASAMSLPAIGVSWRRLALAIAPALLVSAAMAALVWGLDELLPPLNPFARLALLVPVGAAAYGALLFLFARATLDELLRLVIKRKAAA</sequence>
<feature type="transmembrane region" description="Helical" evidence="7">
    <location>
        <begin position="92"/>
        <end position="111"/>
    </location>
</feature>
<evidence type="ECO:0000256" key="3">
    <source>
        <dbReference type="ARBA" id="ARBA00022475"/>
    </source>
</evidence>
<dbReference type="InterPro" id="IPR050833">
    <property type="entry name" value="Poly_Biosynth_Transport"/>
</dbReference>
<keyword evidence="5 7" id="KW-1133">Transmembrane helix</keyword>
<dbReference type="EMBL" id="JAINVV010000012">
    <property type="protein sequence ID" value="MBY8825359.1"/>
    <property type="molecule type" value="Genomic_DNA"/>
</dbReference>
<evidence type="ECO:0000256" key="7">
    <source>
        <dbReference type="SAM" id="Phobius"/>
    </source>
</evidence>
<feature type="transmembrane region" description="Helical" evidence="7">
    <location>
        <begin position="288"/>
        <end position="310"/>
    </location>
</feature>
<evidence type="ECO:0000256" key="5">
    <source>
        <dbReference type="ARBA" id="ARBA00022989"/>
    </source>
</evidence>
<accession>A0ABS7PZE7</accession>
<name>A0ABS7PZE7_9SPHN</name>
<protein>
    <submittedName>
        <fullName evidence="8">Lipopolysaccharide biosynthesis protein</fullName>
    </submittedName>
</protein>
<feature type="transmembrane region" description="Helical" evidence="7">
    <location>
        <begin position="387"/>
        <end position="406"/>
    </location>
</feature>
<proteinExistence type="inferred from homology"/>